<dbReference type="RefSeq" id="WP_309482307.1">
    <property type="nucleotide sequence ID" value="NZ_CP133720.1"/>
</dbReference>
<keyword evidence="8" id="KW-1185">Reference proteome</keyword>
<dbReference type="Gene3D" id="3.40.50.1000">
    <property type="entry name" value="HAD superfamily/HAD-like"/>
    <property type="match status" value="1"/>
</dbReference>
<accession>A0ABY9RLC3</accession>
<feature type="transmembrane region" description="Helical" evidence="6">
    <location>
        <begin position="231"/>
        <end position="248"/>
    </location>
</feature>
<proteinExistence type="predicted"/>
<keyword evidence="5 6" id="KW-0472">Membrane</keyword>
<feature type="transmembrane region" description="Helical" evidence="6">
    <location>
        <begin position="269"/>
        <end position="294"/>
    </location>
</feature>
<evidence type="ECO:0000313" key="7">
    <source>
        <dbReference type="EMBL" id="WMW80816.1"/>
    </source>
</evidence>
<dbReference type="InterPro" id="IPR023214">
    <property type="entry name" value="HAD_sf"/>
</dbReference>
<dbReference type="InterPro" id="IPR044878">
    <property type="entry name" value="UbiA_sf"/>
</dbReference>
<dbReference type="NCBIfam" id="NF006088">
    <property type="entry name" value="PRK08238.1"/>
    <property type="match status" value="1"/>
</dbReference>
<keyword evidence="3 6" id="KW-0812">Transmembrane</keyword>
<dbReference type="Pfam" id="PF01040">
    <property type="entry name" value="UbiA"/>
    <property type="match status" value="1"/>
</dbReference>
<evidence type="ECO:0000256" key="2">
    <source>
        <dbReference type="ARBA" id="ARBA00022475"/>
    </source>
</evidence>
<sequence length="484" mass="54184">MQLSVDSRNDKVFLDAEVPLVVDLDGTLVKTDLLWETALILLRRQPWKFFWFFLWILRGKAFLKAAIAAETELDASHLPYDQVLVQQLREAHASGRTLILATGSHQKLAMAVSHHLQLFHDVIASDGTINTVADHKRDILVQRYGERQFDYVGNSSADLAIWRSARRAYSVTTRAFKLDRRHSTERVGGDRMGLPQALLKAMRPRQWLKNLLVFVPILAAHLLLSDTVVKGLIAFVCFSCAASSAYLLNDTLDVHDDRVHLEKRKRPLAAGHLPLPLGLMMAPILAGAAVALALSLSLKFLAVVLVYLCATLVYSLYLKRLMMVDVVTLAILYTLRIVGGGVATGIELSFWLLSFSFFIFLSLALLKRHSELYNLAKAGKDKTRGRAYRVEDKLVVSMLGVNSGFVALIIFMLYFNSENVLRLYKQPVYLIGIVPIIMLWLGRLWILSSRGLVNEDPILFVSKDKRGLVLIFAALMLAVMGSIA</sequence>
<feature type="transmembrane region" description="Helical" evidence="6">
    <location>
        <begin position="427"/>
        <end position="446"/>
    </location>
</feature>
<dbReference type="InterPro" id="IPR036412">
    <property type="entry name" value="HAD-like_sf"/>
</dbReference>
<dbReference type="SUPFAM" id="SSF56784">
    <property type="entry name" value="HAD-like"/>
    <property type="match status" value="1"/>
</dbReference>
<protein>
    <submittedName>
        <fullName evidence="7">UbiA family prenyltransferase</fullName>
    </submittedName>
</protein>
<dbReference type="CDD" id="cd13963">
    <property type="entry name" value="PT_UbiA_2"/>
    <property type="match status" value="1"/>
</dbReference>
<keyword evidence="4 6" id="KW-1133">Transmembrane helix</keyword>
<gene>
    <name evidence="7" type="ORF">RF679_00710</name>
</gene>
<feature type="transmembrane region" description="Helical" evidence="6">
    <location>
        <begin position="348"/>
        <end position="366"/>
    </location>
</feature>
<reference evidence="7" key="1">
    <citation type="submission" date="2023-09" db="EMBL/GenBank/DDBJ databases">
        <title>Undibacterium sp. 20NA77.5 isolated from freshwater.</title>
        <authorList>
            <person name="Le V."/>
            <person name="Ko S.-R."/>
            <person name="Ahn C.-Y."/>
            <person name="Oh H.-M."/>
        </authorList>
    </citation>
    <scope>NUCLEOTIDE SEQUENCE</scope>
    <source>
        <strain evidence="7">20NA77.5</strain>
    </source>
</reference>
<evidence type="ECO:0000256" key="4">
    <source>
        <dbReference type="ARBA" id="ARBA00022989"/>
    </source>
</evidence>
<feature type="transmembrane region" description="Helical" evidence="6">
    <location>
        <begin position="467"/>
        <end position="483"/>
    </location>
</feature>
<dbReference type="Proteomes" id="UP001181355">
    <property type="component" value="Chromosome"/>
</dbReference>
<keyword evidence="2" id="KW-1003">Cell membrane</keyword>
<organism evidence="7 8">
    <name type="scientific">Undibacterium cyanobacteriorum</name>
    <dbReference type="NCBI Taxonomy" id="3073561"/>
    <lineage>
        <taxon>Bacteria</taxon>
        <taxon>Pseudomonadati</taxon>
        <taxon>Pseudomonadota</taxon>
        <taxon>Betaproteobacteria</taxon>
        <taxon>Burkholderiales</taxon>
        <taxon>Oxalobacteraceae</taxon>
        <taxon>Undibacterium</taxon>
    </lineage>
</organism>
<comment type="subcellular location">
    <subcellularLocation>
        <location evidence="1">Membrane</location>
        <topology evidence="1">Multi-pass membrane protein</topology>
    </subcellularLocation>
</comment>
<feature type="transmembrane region" description="Helical" evidence="6">
    <location>
        <begin position="207"/>
        <end position="225"/>
    </location>
</feature>
<feature type="transmembrane region" description="Helical" evidence="6">
    <location>
        <begin position="394"/>
        <end position="415"/>
    </location>
</feature>
<evidence type="ECO:0000256" key="3">
    <source>
        <dbReference type="ARBA" id="ARBA00022692"/>
    </source>
</evidence>
<evidence type="ECO:0000256" key="5">
    <source>
        <dbReference type="ARBA" id="ARBA00023136"/>
    </source>
</evidence>
<dbReference type="InterPro" id="IPR000537">
    <property type="entry name" value="UbiA_prenyltransferase"/>
</dbReference>
<feature type="transmembrane region" description="Helical" evidence="6">
    <location>
        <begin position="300"/>
        <end position="317"/>
    </location>
</feature>
<evidence type="ECO:0000256" key="6">
    <source>
        <dbReference type="SAM" id="Phobius"/>
    </source>
</evidence>
<name>A0ABY9RLC3_9BURK</name>
<evidence type="ECO:0000256" key="1">
    <source>
        <dbReference type="ARBA" id="ARBA00004141"/>
    </source>
</evidence>
<dbReference type="Gene3D" id="1.10.357.140">
    <property type="entry name" value="UbiA prenyltransferase"/>
    <property type="match status" value="1"/>
</dbReference>
<evidence type="ECO:0000313" key="8">
    <source>
        <dbReference type="Proteomes" id="UP001181355"/>
    </source>
</evidence>
<dbReference type="EMBL" id="CP133720">
    <property type="protein sequence ID" value="WMW80816.1"/>
    <property type="molecule type" value="Genomic_DNA"/>
</dbReference>